<gene>
    <name evidence="2" type="ORF">M5X12_27725</name>
</gene>
<keyword evidence="3" id="KW-1185">Reference proteome</keyword>
<sequence>MNEQKWHDLQNKVTAHIEGNPDSCSQLLQELFDEMKELRAENDRLRKALNTARKQNGNYNHMSTKLKDALYE</sequence>
<accession>A0ABT4H5N5</accession>
<comment type="caution">
    <text evidence="2">The sequence shown here is derived from an EMBL/GenBank/DDBJ whole genome shotgun (WGS) entry which is preliminary data.</text>
</comment>
<dbReference type="RefSeq" id="WP_005543890.1">
    <property type="nucleotide sequence ID" value="NZ_JABFOR010000018.1"/>
</dbReference>
<name>A0ABT4H5N5_PAEAL</name>
<evidence type="ECO:0000256" key="1">
    <source>
        <dbReference type="SAM" id="MobiDB-lite"/>
    </source>
</evidence>
<feature type="compositionally biased region" description="Polar residues" evidence="1">
    <location>
        <begin position="52"/>
        <end position="63"/>
    </location>
</feature>
<dbReference type="GeneID" id="94487875"/>
<dbReference type="Proteomes" id="UP001527181">
    <property type="component" value="Unassembled WGS sequence"/>
</dbReference>
<evidence type="ECO:0000313" key="2">
    <source>
        <dbReference type="EMBL" id="MCY9764295.1"/>
    </source>
</evidence>
<evidence type="ECO:0000313" key="3">
    <source>
        <dbReference type="Proteomes" id="UP001527181"/>
    </source>
</evidence>
<dbReference type="EMBL" id="JAMDNP010000086">
    <property type="protein sequence ID" value="MCY9764295.1"/>
    <property type="molecule type" value="Genomic_DNA"/>
</dbReference>
<feature type="region of interest" description="Disordered" evidence="1">
    <location>
        <begin position="52"/>
        <end position="72"/>
    </location>
</feature>
<organism evidence="2 3">
    <name type="scientific">Paenibacillus alvei</name>
    <name type="common">Bacillus alvei</name>
    <dbReference type="NCBI Taxonomy" id="44250"/>
    <lineage>
        <taxon>Bacteria</taxon>
        <taxon>Bacillati</taxon>
        <taxon>Bacillota</taxon>
        <taxon>Bacilli</taxon>
        <taxon>Bacillales</taxon>
        <taxon>Paenibacillaceae</taxon>
        <taxon>Paenibacillus</taxon>
    </lineage>
</organism>
<proteinExistence type="predicted"/>
<reference evidence="2 3" key="1">
    <citation type="submission" date="2022-05" db="EMBL/GenBank/DDBJ databases">
        <title>Genome Sequencing of Bee-Associated Microbes.</title>
        <authorList>
            <person name="Dunlap C."/>
        </authorList>
    </citation>
    <scope>NUCLEOTIDE SEQUENCE [LARGE SCALE GENOMIC DNA]</scope>
    <source>
        <strain evidence="2 3">NRRL B-04010</strain>
    </source>
</reference>
<protein>
    <submittedName>
        <fullName evidence="2">Uncharacterized protein</fullName>
    </submittedName>
</protein>